<dbReference type="EMBL" id="CAJOBJ010129735">
    <property type="protein sequence ID" value="CAF4715533.1"/>
    <property type="molecule type" value="Genomic_DNA"/>
</dbReference>
<dbReference type="InterPro" id="IPR002934">
    <property type="entry name" value="Polymerase_NTP_transf_dom"/>
</dbReference>
<name>A0A8S3AGB8_9BILA</name>
<organism evidence="2 3">
    <name type="scientific">Rotaria magnacalcarata</name>
    <dbReference type="NCBI Taxonomy" id="392030"/>
    <lineage>
        <taxon>Eukaryota</taxon>
        <taxon>Metazoa</taxon>
        <taxon>Spiralia</taxon>
        <taxon>Gnathifera</taxon>
        <taxon>Rotifera</taxon>
        <taxon>Eurotatoria</taxon>
        <taxon>Bdelloidea</taxon>
        <taxon>Philodinida</taxon>
        <taxon>Philodinidae</taxon>
        <taxon>Rotaria</taxon>
    </lineage>
</organism>
<dbReference type="Pfam" id="PF01909">
    <property type="entry name" value="NTP_transf_2"/>
    <property type="match status" value="1"/>
</dbReference>
<sequence length="191" mass="21735">NLHIFEYEINESNCVSSSDIDQLAQRFDKPDVVQAIILTGSYARNEAGSHSDIDLVRFVSTGSNLLDDGTYVHEKKILINLLIVEPEEYTKWFTDPCEAIKWIAGIRIARAIIDRENFFINGLQVRALSSDNNAFMEVELALGENTQIIKLLRIVFGIFRNYTLRQRVIVGLQLYVLLAEHNVAYLGNKIC</sequence>
<dbReference type="Gene3D" id="3.30.460.10">
    <property type="entry name" value="Beta Polymerase, domain 2"/>
    <property type="match status" value="1"/>
</dbReference>
<protein>
    <recommendedName>
        <fullName evidence="1">Polymerase nucleotidyl transferase domain-containing protein</fullName>
    </recommendedName>
</protein>
<feature type="non-terminal residue" evidence="2">
    <location>
        <position position="1"/>
    </location>
</feature>
<accession>A0A8S3AGB8</accession>
<evidence type="ECO:0000259" key="1">
    <source>
        <dbReference type="Pfam" id="PF01909"/>
    </source>
</evidence>
<reference evidence="2" key="1">
    <citation type="submission" date="2021-02" db="EMBL/GenBank/DDBJ databases">
        <authorList>
            <person name="Nowell W R."/>
        </authorList>
    </citation>
    <scope>NUCLEOTIDE SEQUENCE</scope>
</reference>
<dbReference type="GO" id="GO:0016779">
    <property type="term" value="F:nucleotidyltransferase activity"/>
    <property type="evidence" value="ECO:0007669"/>
    <property type="project" value="InterPro"/>
</dbReference>
<dbReference type="Proteomes" id="UP000681720">
    <property type="component" value="Unassembled WGS sequence"/>
</dbReference>
<dbReference type="CDD" id="cd05403">
    <property type="entry name" value="NT_KNTase_like"/>
    <property type="match status" value="1"/>
</dbReference>
<dbReference type="SUPFAM" id="SSF81301">
    <property type="entry name" value="Nucleotidyltransferase"/>
    <property type="match status" value="1"/>
</dbReference>
<feature type="domain" description="Polymerase nucleotidyl transferase" evidence="1">
    <location>
        <begin position="21"/>
        <end position="76"/>
    </location>
</feature>
<proteinExistence type="predicted"/>
<dbReference type="InterPro" id="IPR043519">
    <property type="entry name" value="NT_sf"/>
</dbReference>
<gene>
    <name evidence="2" type="ORF">GIL414_LOCUS43630</name>
</gene>
<evidence type="ECO:0000313" key="2">
    <source>
        <dbReference type="EMBL" id="CAF4715533.1"/>
    </source>
</evidence>
<dbReference type="AlphaFoldDB" id="A0A8S3AGB8"/>
<comment type="caution">
    <text evidence="2">The sequence shown here is derived from an EMBL/GenBank/DDBJ whole genome shotgun (WGS) entry which is preliminary data.</text>
</comment>
<evidence type="ECO:0000313" key="3">
    <source>
        <dbReference type="Proteomes" id="UP000681720"/>
    </source>
</evidence>